<feature type="compositionally biased region" description="Basic and acidic residues" evidence="1">
    <location>
        <begin position="1851"/>
        <end position="1860"/>
    </location>
</feature>
<dbReference type="GeneID" id="40311170"/>
<feature type="region of interest" description="Disordered" evidence="1">
    <location>
        <begin position="1617"/>
        <end position="1949"/>
    </location>
</feature>
<feature type="compositionally biased region" description="Basic and acidic residues" evidence="1">
    <location>
        <begin position="1252"/>
        <end position="1261"/>
    </location>
</feature>
<feature type="compositionally biased region" description="Polar residues" evidence="1">
    <location>
        <begin position="219"/>
        <end position="240"/>
    </location>
</feature>
<dbReference type="RefSeq" id="XP_029219364.1">
    <property type="nucleotide sequence ID" value="XM_029364656.1"/>
</dbReference>
<feature type="region of interest" description="Disordered" evidence="1">
    <location>
        <begin position="155"/>
        <end position="388"/>
    </location>
</feature>
<feature type="compositionally biased region" description="Low complexity" evidence="1">
    <location>
        <begin position="1015"/>
        <end position="1028"/>
    </location>
</feature>
<feature type="compositionally biased region" description="Low complexity" evidence="1">
    <location>
        <begin position="610"/>
        <end position="626"/>
    </location>
</feature>
<feature type="region of interest" description="Disordered" evidence="1">
    <location>
        <begin position="1461"/>
        <end position="1481"/>
    </location>
</feature>
<feature type="compositionally biased region" description="Basic and acidic residues" evidence="1">
    <location>
        <begin position="1184"/>
        <end position="1199"/>
    </location>
</feature>
<feature type="compositionally biased region" description="Low complexity" evidence="1">
    <location>
        <begin position="1866"/>
        <end position="1887"/>
    </location>
</feature>
<evidence type="ECO:0000313" key="2">
    <source>
        <dbReference type="EMBL" id="PFH35355.1"/>
    </source>
</evidence>
<feature type="compositionally biased region" description="Low complexity" evidence="1">
    <location>
        <begin position="1200"/>
        <end position="1212"/>
    </location>
</feature>
<reference evidence="2 3" key="1">
    <citation type="submission" date="2017-09" db="EMBL/GenBank/DDBJ databases">
        <title>Genome sequencing of Besnoitia besnoiti strain Bb-Ger1.</title>
        <authorList>
            <person name="Schares G."/>
            <person name="Venepally P."/>
            <person name="Lorenzi H.A."/>
        </authorList>
    </citation>
    <scope>NUCLEOTIDE SEQUENCE [LARGE SCALE GENOMIC DNA]</scope>
    <source>
        <strain evidence="2 3">Bb-Ger1</strain>
    </source>
</reference>
<feature type="compositionally biased region" description="Basic and acidic residues" evidence="1">
    <location>
        <begin position="1738"/>
        <end position="1760"/>
    </location>
</feature>
<feature type="compositionally biased region" description="Gly residues" evidence="1">
    <location>
        <begin position="193"/>
        <end position="203"/>
    </location>
</feature>
<protein>
    <submittedName>
        <fullName evidence="2">Uncharacterized protein</fullName>
    </submittedName>
</protein>
<feature type="compositionally biased region" description="Basic and acidic residues" evidence="1">
    <location>
        <begin position="1673"/>
        <end position="1694"/>
    </location>
</feature>
<feature type="compositionally biased region" description="Basic and acidic residues" evidence="1">
    <location>
        <begin position="2109"/>
        <end position="2133"/>
    </location>
</feature>
<feature type="region of interest" description="Disordered" evidence="1">
    <location>
        <begin position="504"/>
        <end position="699"/>
    </location>
</feature>
<feature type="compositionally biased region" description="Pro residues" evidence="1">
    <location>
        <begin position="254"/>
        <end position="264"/>
    </location>
</feature>
<feature type="compositionally biased region" description="Low complexity" evidence="1">
    <location>
        <begin position="754"/>
        <end position="769"/>
    </location>
</feature>
<dbReference type="EMBL" id="NWUJ01000005">
    <property type="protein sequence ID" value="PFH35355.1"/>
    <property type="molecule type" value="Genomic_DNA"/>
</dbReference>
<evidence type="ECO:0000256" key="1">
    <source>
        <dbReference type="SAM" id="MobiDB-lite"/>
    </source>
</evidence>
<dbReference type="Proteomes" id="UP000224006">
    <property type="component" value="Chromosome V"/>
</dbReference>
<feature type="compositionally biased region" description="Basic residues" evidence="1">
    <location>
        <begin position="1899"/>
        <end position="1914"/>
    </location>
</feature>
<proteinExistence type="predicted"/>
<feature type="compositionally biased region" description="Polar residues" evidence="1">
    <location>
        <begin position="311"/>
        <end position="347"/>
    </location>
</feature>
<name>A0A2A9MBL4_BESBE</name>
<evidence type="ECO:0000313" key="3">
    <source>
        <dbReference type="Proteomes" id="UP000224006"/>
    </source>
</evidence>
<feature type="compositionally biased region" description="Gly residues" evidence="1">
    <location>
        <begin position="1131"/>
        <end position="1141"/>
    </location>
</feature>
<dbReference type="VEuPathDB" id="ToxoDB:BESB_062420"/>
<feature type="compositionally biased region" description="Basic and acidic residues" evidence="1">
    <location>
        <begin position="1915"/>
        <end position="1934"/>
    </location>
</feature>
<feature type="compositionally biased region" description="Low complexity" evidence="1">
    <location>
        <begin position="1370"/>
        <end position="1385"/>
    </location>
</feature>
<feature type="compositionally biased region" description="Basic and acidic residues" evidence="1">
    <location>
        <begin position="2181"/>
        <end position="2193"/>
    </location>
</feature>
<feature type="compositionally biased region" description="Low complexity" evidence="1">
    <location>
        <begin position="1332"/>
        <end position="1347"/>
    </location>
</feature>
<feature type="compositionally biased region" description="Basic residues" evidence="1">
    <location>
        <begin position="1402"/>
        <end position="1411"/>
    </location>
</feature>
<feature type="region of interest" description="Disordered" evidence="1">
    <location>
        <begin position="2007"/>
        <end position="2168"/>
    </location>
</feature>
<feature type="compositionally biased region" description="Basic and acidic residues" evidence="1">
    <location>
        <begin position="460"/>
        <end position="488"/>
    </location>
</feature>
<feature type="compositionally biased region" description="Low complexity" evidence="1">
    <location>
        <begin position="562"/>
        <end position="585"/>
    </location>
</feature>
<feature type="compositionally biased region" description="Low complexity" evidence="1">
    <location>
        <begin position="681"/>
        <end position="699"/>
    </location>
</feature>
<accession>A0A2A9MBL4</accession>
<gene>
    <name evidence="2" type="ORF">BESB_062420</name>
</gene>
<feature type="compositionally biased region" description="Basic and acidic residues" evidence="1">
    <location>
        <begin position="1148"/>
        <end position="1170"/>
    </location>
</feature>
<organism evidence="2 3">
    <name type="scientific">Besnoitia besnoiti</name>
    <name type="common">Apicomplexan protozoan</name>
    <dbReference type="NCBI Taxonomy" id="94643"/>
    <lineage>
        <taxon>Eukaryota</taxon>
        <taxon>Sar</taxon>
        <taxon>Alveolata</taxon>
        <taxon>Apicomplexa</taxon>
        <taxon>Conoidasida</taxon>
        <taxon>Coccidia</taxon>
        <taxon>Eucoccidiorida</taxon>
        <taxon>Eimeriorina</taxon>
        <taxon>Sarcocystidae</taxon>
        <taxon>Besnoitia</taxon>
    </lineage>
</organism>
<feature type="region of interest" description="Disordered" evidence="1">
    <location>
        <begin position="722"/>
        <end position="934"/>
    </location>
</feature>
<dbReference type="KEGG" id="bbes:BESB_062420"/>
<feature type="compositionally biased region" description="Basic and acidic residues" evidence="1">
    <location>
        <begin position="165"/>
        <end position="178"/>
    </location>
</feature>
<dbReference type="STRING" id="94643.A0A2A9MBL4"/>
<comment type="caution">
    <text evidence="2">The sequence shown here is derived from an EMBL/GenBank/DDBJ whole genome shotgun (WGS) entry which is preliminary data.</text>
</comment>
<sequence>MMQTATAYCGVPRPPASPRHDAFPALPFPPPKSVFSLLQPHRHATATVSQSSSSSSSLAFPPLSHGVAPTVHPGREAPDCVFPLWQHSSSALVLSTADGAFPLTATLSLSAFRAPPSGLLHAAVEGEAGRAQVEEVSSEDEAATYGRESLCRAREDAADGGGHPDGAEGERVALEPTRRPRPGFPGGERRGEGGAGGQRGAEAGGAATAEGEAGGRRQSGASPRLSGSPTPGSTRQSSRLLSPAEVSRLLLQQYPPPPSRPHPSAPESRETDEEEPEKATKRRGAPEGELRHAEKGRLPLPADEDAEEGNKSPQRQKSLSVASTRATALSWSAPHSRQLSRATSSSIPYGGQEEEERGSERRLSRVPGPAASMASPLRPLPARQPAYPHSPAFTRLLARAPSMNRLSGSPDHAAVSPEPTQESGGRFFAADRERKTLRALSRTDLAPPALPAPRLGLEARAPESDSRRAQRRAGGREALQEAREEKDANDPFAGLWSFFSFAGSTRSQAAPDSCGKARARKRRSGEKEVDAWGVELECIEEESPSREPAHSPHTLARRRRSSMSTSAPPSSAEPSSLASLGPPSRTASREAGASAQRSRLGGAASRGQSAPPLGAVAEEPAGAEPRPSSRLGDLGVTRRTARRVVPSPTESRSLRGFADQVASLHSLAQSEEEAARRLQDALASSSPAADGSLSPSSSAAPLQRAAIVLGLEAGVDGDEDAVFHSTKRGSAPASLAHPLSPRSRGAVTEGARGDSGVSSSTRASSGGLSRAQEARGETEELKRQNSHKAFFSTDAERGGRQASALCAFSDADAKSRKSASPVGRGGSVCSAIPVGALEGRRRRRRLASPRDFPPPTFERILFGLPSEGEQEEEAGGGRRGGGQTEGEEAPRTRAARRRRPKASAPVFGEDAAGTPRMRCKTTEKPAAAAASTTPAPLSGFSLLPSFLSNLLASSAGEEPGTTGGGGVGARAKGRGRQTEGDGARGTTSTHESAEYVDLSHANISYFLSLRDETSEATSSSSRESSPAPVMTRLWMRSSRPSPGATRSKSLRAFLEASHVERPPQALAAESPARPGEPSLRAGASRPLEGHQRLDELPHARSSAGAATAPRRASPDLETQGGFRSPHAAGYGYEGEGVGGGLSLSSHAAARDRDRHGATDTCQRRFDKPGEQRSPLLSRSFQGACEKEDAVSTRSDERRASSAPSPVSSTSGSLILDTDPESRPHRSHERFRISPPEQKSLRCVSATRARSPRQRDDAEPQSRHLAYASLLEELRRRKQRATGPARSRRRESAASFDEGAQEVEAARVAQRRRERQRRGADTGSTPRDFLLSVTRRLPSPVRPLSPTRGLGERAATQEEHEEEGLLFARQSTSSDAALSPSSLGAAERAAGVRRDAGLQVAPSRRRLPRKERRGNASSCDYVPPHSLFIPPLRTSVLEAKRSFREKIRRSARGEPLNASLSSGLGNYADFDDEEDGSQSVRKDRDHLDSLFDLPFASSPTRQRLQDTVNRYALFKLFDDEALSFSRVSDLDSRYEAGAASSALSRDVDCAESETRSLGTPPPGKFKRREVSRALLEQLGAATPAAVLDSACERTGAQGPFACAPAALWDPAAGRGELRAEENAEAPERESRAEEEGNATARRQALFSPGSASRASSGASSRRSSVVASVRRSPRMREETRDGRSEKERTRGEWTKPEGVPHLPLDALPVQLGERRGRARDDRKASRDPRRKEGRKLRDRYRGARKTPEEKEARGKRQERSREKSKRKKEPRKRSDEAESAAACSWRERKNADNLRASRRAAWSPDSASSASLSTASSQLSSFCSSSPSPVLSSSASSLVSSPSSSSAPTSRETGRRRSPPREKRRASPQARSSSARLSSFSSRSCSPLSPNPQRTSGYRSQKRGATRSRRLRHAAKKEACEAVKLAEEKRCDMSRGSHSAARRKARRWREEEDNLSFAVRRLLAQVGREKAKDPRAANAAGERPQAYLQAARQALLRHQRDIETQREEVRFLTERRRPRAGRMSDGEDSAADARPPCLPAEARTRWTRPQSVQSEAKEEPEETESLADLGEAIRFLTGQARMREGREGGTDSDDGEADRDLNRSGGEAPRAGRPEAAREARRRGDLVRYAHERGFAAAHAQREKKRASHATLTVGARASHSSTAARDAKDLVDTARTFDGERHFAGSLIAERRRTSSRLAFGDEDTSSEEGARERRRREPQRPARDALVSTEPFAPASSSSEGEEDIPSAFNVLWRDGRHSGRSSCRDTKISGSQMRYKLRMPA</sequence>
<feature type="compositionally biased region" description="Basic and acidic residues" evidence="1">
    <location>
        <begin position="772"/>
        <end position="783"/>
    </location>
</feature>
<feature type="region of interest" description="Disordered" evidence="1">
    <location>
        <begin position="1098"/>
        <end position="1417"/>
    </location>
</feature>
<feature type="compositionally biased region" description="Low complexity" evidence="1">
    <location>
        <begin position="1798"/>
        <end position="1850"/>
    </location>
</feature>
<feature type="compositionally biased region" description="Basic and acidic residues" evidence="1">
    <location>
        <begin position="1711"/>
        <end position="1729"/>
    </location>
</feature>
<dbReference type="OrthoDB" id="10489346at2759"/>
<feature type="region of interest" description="Disordered" evidence="1">
    <location>
        <begin position="954"/>
        <end position="995"/>
    </location>
</feature>
<feature type="compositionally biased region" description="Polar residues" evidence="1">
    <location>
        <begin position="1038"/>
        <end position="1047"/>
    </location>
</feature>
<feature type="compositionally biased region" description="Basic and acidic residues" evidence="1">
    <location>
        <begin position="2255"/>
        <end position="2269"/>
    </location>
</feature>
<feature type="compositionally biased region" description="Low complexity" evidence="1">
    <location>
        <begin position="1646"/>
        <end position="1669"/>
    </location>
</feature>
<feature type="compositionally biased region" description="Basic and acidic residues" evidence="1">
    <location>
        <begin position="1617"/>
        <end position="1633"/>
    </location>
</feature>
<feature type="compositionally biased region" description="Low complexity" evidence="1">
    <location>
        <begin position="924"/>
        <end position="934"/>
    </location>
</feature>
<feature type="compositionally biased region" description="Basic residues" evidence="1">
    <location>
        <begin position="1761"/>
        <end position="1770"/>
    </location>
</feature>
<feature type="compositionally biased region" description="Basic and acidic residues" evidence="1">
    <location>
        <begin position="284"/>
        <end position="297"/>
    </location>
</feature>
<keyword evidence="3" id="KW-1185">Reference proteome</keyword>
<feature type="region of interest" description="Disordered" evidence="1">
    <location>
        <begin position="1015"/>
        <end position="1047"/>
    </location>
</feature>
<feature type="region of interest" description="Disordered" evidence="1">
    <location>
        <begin position="1061"/>
        <end position="1083"/>
    </location>
</feature>
<feature type="region of interest" description="Disordered" evidence="1">
    <location>
        <begin position="2181"/>
        <end position="2283"/>
    </location>
</feature>
<feature type="region of interest" description="Disordered" evidence="1">
    <location>
        <begin position="403"/>
        <end position="488"/>
    </location>
</feature>